<dbReference type="RefSeq" id="WP_273948698.1">
    <property type="nucleotide sequence ID" value="NZ_JAQSIP010000001.1"/>
</dbReference>
<organism evidence="2 3">
    <name type="scientific">Curvibacter cyanobacteriorum</name>
    <dbReference type="NCBI Taxonomy" id="3026422"/>
    <lineage>
        <taxon>Bacteria</taxon>
        <taxon>Pseudomonadati</taxon>
        <taxon>Pseudomonadota</taxon>
        <taxon>Betaproteobacteria</taxon>
        <taxon>Burkholderiales</taxon>
        <taxon>Comamonadaceae</taxon>
        <taxon>Curvibacter</taxon>
    </lineage>
</organism>
<proteinExistence type="predicted"/>
<keyword evidence="1" id="KW-0812">Transmembrane</keyword>
<evidence type="ECO:0000256" key="1">
    <source>
        <dbReference type="SAM" id="Phobius"/>
    </source>
</evidence>
<gene>
    <name evidence="2" type="ORF">PSQ40_03075</name>
</gene>
<keyword evidence="3" id="KW-1185">Reference proteome</keyword>
<reference evidence="2 3" key="1">
    <citation type="submission" date="2023-02" db="EMBL/GenBank/DDBJ databases">
        <title>Bacterial whole genomic sequence of Curvibacter sp. HBC61.</title>
        <authorList>
            <person name="Le V."/>
            <person name="Ko S.-R."/>
            <person name="Ahn C.-Y."/>
            <person name="Oh H.-M."/>
        </authorList>
    </citation>
    <scope>NUCLEOTIDE SEQUENCE [LARGE SCALE GENOMIC DNA]</scope>
    <source>
        <strain evidence="2 3">HBC61</strain>
    </source>
</reference>
<evidence type="ECO:0000313" key="3">
    <source>
        <dbReference type="Proteomes" id="UP001528673"/>
    </source>
</evidence>
<sequence>MPSPKPPTRALQHLQTLIWVLIYGGLLSLVLGLAMPRGGDGLGDALRLWGALVAVLGVLLIPVRAWLEPRD</sequence>
<feature type="transmembrane region" description="Helical" evidence="1">
    <location>
        <begin position="46"/>
        <end position="67"/>
    </location>
</feature>
<dbReference type="Proteomes" id="UP001528673">
    <property type="component" value="Unassembled WGS sequence"/>
</dbReference>
<keyword evidence="1" id="KW-1133">Transmembrane helix</keyword>
<dbReference type="EMBL" id="JAQSIP010000001">
    <property type="protein sequence ID" value="MDD0837547.1"/>
    <property type="molecule type" value="Genomic_DNA"/>
</dbReference>
<keyword evidence="1" id="KW-0472">Membrane</keyword>
<accession>A0ABT5MXL6</accession>
<evidence type="ECO:0000313" key="2">
    <source>
        <dbReference type="EMBL" id="MDD0837547.1"/>
    </source>
</evidence>
<name>A0ABT5MXL6_9BURK</name>
<protein>
    <submittedName>
        <fullName evidence="2">Uncharacterized protein</fullName>
    </submittedName>
</protein>
<feature type="transmembrane region" description="Helical" evidence="1">
    <location>
        <begin position="16"/>
        <end position="34"/>
    </location>
</feature>
<comment type="caution">
    <text evidence="2">The sequence shown here is derived from an EMBL/GenBank/DDBJ whole genome shotgun (WGS) entry which is preliminary data.</text>
</comment>